<evidence type="ECO:0000259" key="4">
    <source>
        <dbReference type="PROSITE" id="PS51677"/>
    </source>
</evidence>
<organism evidence="5 6">
    <name type="scientific">Deinococcus roseus</name>
    <dbReference type="NCBI Taxonomy" id="392414"/>
    <lineage>
        <taxon>Bacteria</taxon>
        <taxon>Thermotogati</taxon>
        <taxon>Deinococcota</taxon>
        <taxon>Deinococci</taxon>
        <taxon>Deinococcales</taxon>
        <taxon>Deinococcaceae</taxon>
        <taxon>Deinococcus</taxon>
    </lineage>
</organism>
<dbReference type="InterPro" id="IPR013783">
    <property type="entry name" value="Ig-like_fold"/>
</dbReference>
<dbReference type="EMBL" id="BMOD01000012">
    <property type="protein sequence ID" value="GGJ42683.1"/>
    <property type="molecule type" value="Genomic_DNA"/>
</dbReference>
<dbReference type="PANTHER" id="PTHR34216:SF3">
    <property type="entry name" value="POLY-BETA-1,6-N-ACETYL-D-GLUCOSAMINE N-DEACETYLASE"/>
    <property type="match status" value="1"/>
</dbReference>
<dbReference type="Pfam" id="PF17957">
    <property type="entry name" value="Big_7"/>
    <property type="match status" value="1"/>
</dbReference>
<feature type="signal peptide" evidence="3">
    <location>
        <begin position="1"/>
        <end position="21"/>
    </location>
</feature>
<evidence type="ECO:0000256" key="2">
    <source>
        <dbReference type="ARBA" id="ARBA00022729"/>
    </source>
</evidence>
<dbReference type="PROSITE" id="PS51677">
    <property type="entry name" value="NODB"/>
    <property type="match status" value="1"/>
</dbReference>
<reference evidence="6" key="1">
    <citation type="journal article" date="2019" name="Int. J. Syst. Evol. Microbiol.">
        <title>The Global Catalogue of Microorganisms (GCM) 10K type strain sequencing project: providing services to taxonomists for standard genome sequencing and annotation.</title>
        <authorList>
            <consortium name="The Broad Institute Genomics Platform"/>
            <consortium name="The Broad Institute Genome Sequencing Center for Infectious Disease"/>
            <person name="Wu L."/>
            <person name="Ma J."/>
        </authorList>
    </citation>
    <scope>NUCLEOTIDE SEQUENCE [LARGE SCALE GENOMIC DNA]</scope>
    <source>
        <strain evidence="6">JCM 14370</strain>
    </source>
</reference>
<feature type="domain" description="NodB homology" evidence="4">
    <location>
        <begin position="129"/>
        <end position="343"/>
    </location>
</feature>
<sequence>MKILYTALILLGLLTGCNSNATQPVPPVPPEPDPTLKLAANPTILKVAGEVTLTATPSSTKNLIKMEFYRNGSLFFTDSEAPYSARQGFTEGQNGTYTYTAKSFYSKDITAQSAAVSVSVNIAGSLARPLVTFVSDDGSKQDILKLLPIFKEKNAVAVAGIVTAYIGKDDWHMNQTDLLDLQAAGWELASHTRTHVGLNALSSTDLAKELHDSKLDLEALGVKVTTLVYPYGGPSDAVLQAAAQEYQVGLNAWGGLNLQPLKLLNLNRVPFGAFTSGNNSLASYIGQVDAAIQQKGWLIFMLHPFADEFDSVQLQHLKDTLDDINSKKIPVVTIQQGLKLLGL</sequence>
<feature type="chain" id="PRO_5046415981" description="NodB homology domain-containing protein" evidence="3">
    <location>
        <begin position="22"/>
        <end position="343"/>
    </location>
</feature>
<dbReference type="PROSITE" id="PS51257">
    <property type="entry name" value="PROKAR_LIPOPROTEIN"/>
    <property type="match status" value="1"/>
</dbReference>
<dbReference type="SUPFAM" id="SSF88713">
    <property type="entry name" value="Glycoside hydrolase/deacetylase"/>
    <property type="match status" value="1"/>
</dbReference>
<dbReference type="Gene3D" id="3.20.20.370">
    <property type="entry name" value="Glycoside hydrolase/deacetylase"/>
    <property type="match status" value="1"/>
</dbReference>
<dbReference type="InterPro" id="IPR011330">
    <property type="entry name" value="Glyco_hydro/deAcase_b/a-brl"/>
</dbReference>
<comment type="subcellular location">
    <subcellularLocation>
        <location evidence="1">Secreted</location>
    </subcellularLocation>
</comment>
<dbReference type="InterPro" id="IPR051398">
    <property type="entry name" value="Polysacch_Deacetylase"/>
</dbReference>
<evidence type="ECO:0000256" key="3">
    <source>
        <dbReference type="SAM" id="SignalP"/>
    </source>
</evidence>
<accession>A0ABQ2D245</accession>
<dbReference type="Proteomes" id="UP000632222">
    <property type="component" value="Unassembled WGS sequence"/>
</dbReference>
<dbReference type="CDD" id="cd10970">
    <property type="entry name" value="CE4_DAC_u1_6s"/>
    <property type="match status" value="1"/>
</dbReference>
<comment type="caution">
    <text evidence="5">The sequence shown here is derived from an EMBL/GenBank/DDBJ whole genome shotgun (WGS) entry which is preliminary data.</text>
</comment>
<evidence type="ECO:0000313" key="5">
    <source>
        <dbReference type="EMBL" id="GGJ42683.1"/>
    </source>
</evidence>
<evidence type="ECO:0000256" key="1">
    <source>
        <dbReference type="ARBA" id="ARBA00004613"/>
    </source>
</evidence>
<name>A0ABQ2D245_9DEIO</name>
<dbReference type="Gene3D" id="2.60.40.10">
    <property type="entry name" value="Immunoglobulins"/>
    <property type="match status" value="1"/>
</dbReference>
<proteinExistence type="predicted"/>
<protein>
    <recommendedName>
        <fullName evidence="4">NodB homology domain-containing protein</fullName>
    </recommendedName>
</protein>
<dbReference type="Pfam" id="PF01522">
    <property type="entry name" value="Polysacc_deac_1"/>
    <property type="match status" value="1"/>
</dbReference>
<keyword evidence="6" id="KW-1185">Reference proteome</keyword>
<dbReference type="InterPro" id="IPR002509">
    <property type="entry name" value="NODB_dom"/>
</dbReference>
<dbReference type="RefSeq" id="WP_189003925.1">
    <property type="nucleotide sequence ID" value="NZ_BMOD01000012.1"/>
</dbReference>
<evidence type="ECO:0000313" key="6">
    <source>
        <dbReference type="Proteomes" id="UP000632222"/>
    </source>
</evidence>
<gene>
    <name evidence="5" type="ORF">GCM10008938_31020</name>
</gene>
<dbReference type="PANTHER" id="PTHR34216">
    <property type="match status" value="1"/>
</dbReference>
<keyword evidence="2 3" id="KW-0732">Signal</keyword>